<sequence length="433" mass="47948">MQTDTGASVADAVAGESNQQPRPVCCHSQLPPSLRALSSAVRIAVDYVVVVAVRRKMMCGIRRTTKVRQELRLRSEPKPNVCSESIVGSLPASALCPGLNKALQDAESLSSMDPGWLPRYTPSVQVEILPPSPPILTSESATPISIVLHIPPELLEVEKIYLRGLLVQLKTYFTATIGGTSGTCTQTTRCWSSQGRVHLDKTRVEVKSGIWEFSIGLDVKPTCQSCTVHLTHFVEAIADISRGNDEITQEKYTHVYHFDSKAAATEYPGHTYSELWKKTSVFQAGFFLTSFLRDPIITPKKTAKNTVQFITLINGDLKLPIIAPDEDSGPLVKDVVEDEPGKNLIGYRTWATMQEFAQVLFKVTRLKVEVVTLPKSEPPVGVPPELAQELSDDFLYWNEFGSEGRDDPTIVHLTAPESIEDYLRKQDWSKILS</sequence>
<reference evidence="2 3" key="1">
    <citation type="submission" date="2019-06" db="EMBL/GenBank/DDBJ databases">
        <authorList>
            <person name="Broberg M."/>
        </authorList>
    </citation>
    <scope>NUCLEOTIDE SEQUENCE [LARGE SCALE GENOMIC DNA]</scope>
</reference>
<organism evidence="2 3">
    <name type="scientific">Bionectria ochroleuca</name>
    <name type="common">Gliocladium roseum</name>
    <dbReference type="NCBI Taxonomy" id="29856"/>
    <lineage>
        <taxon>Eukaryota</taxon>
        <taxon>Fungi</taxon>
        <taxon>Dikarya</taxon>
        <taxon>Ascomycota</taxon>
        <taxon>Pezizomycotina</taxon>
        <taxon>Sordariomycetes</taxon>
        <taxon>Hypocreomycetidae</taxon>
        <taxon>Hypocreales</taxon>
        <taxon>Bionectriaceae</taxon>
        <taxon>Clonostachys</taxon>
    </lineage>
</organism>
<evidence type="ECO:0000313" key="3">
    <source>
        <dbReference type="Proteomes" id="UP000766486"/>
    </source>
</evidence>
<keyword evidence="3" id="KW-1185">Reference proteome</keyword>
<comment type="caution">
    <text evidence="2">The sequence shown here is derived from an EMBL/GenBank/DDBJ whole genome shotgun (WGS) entry which is preliminary data.</text>
</comment>
<dbReference type="Gene3D" id="3.40.50.720">
    <property type="entry name" value="NAD(P)-binding Rossmann-like Domain"/>
    <property type="match status" value="1"/>
</dbReference>
<evidence type="ECO:0000313" key="2">
    <source>
        <dbReference type="EMBL" id="VUC33465.1"/>
    </source>
</evidence>
<evidence type="ECO:0000256" key="1">
    <source>
        <dbReference type="SAM" id="MobiDB-lite"/>
    </source>
</evidence>
<dbReference type="Proteomes" id="UP000766486">
    <property type="component" value="Unassembled WGS sequence"/>
</dbReference>
<feature type="region of interest" description="Disordered" evidence="1">
    <location>
        <begin position="1"/>
        <end position="24"/>
    </location>
</feature>
<dbReference type="Gene3D" id="3.90.25.10">
    <property type="entry name" value="UDP-galactose 4-epimerase, domain 1"/>
    <property type="match status" value="1"/>
</dbReference>
<gene>
    <name evidence="2" type="ORF">CLO192961_LOCUS352167</name>
</gene>
<protein>
    <submittedName>
        <fullName evidence="2">Uncharacterized protein</fullName>
    </submittedName>
</protein>
<dbReference type="SUPFAM" id="SSF51735">
    <property type="entry name" value="NAD(P)-binding Rossmann-fold domains"/>
    <property type="match status" value="1"/>
</dbReference>
<dbReference type="InterPro" id="IPR036291">
    <property type="entry name" value="NAD(P)-bd_dom_sf"/>
</dbReference>
<accession>A0ABY6UR20</accession>
<proteinExistence type="predicted"/>
<dbReference type="EMBL" id="CABFNS010000863">
    <property type="protein sequence ID" value="VUC33465.1"/>
    <property type="molecule type" value="Genomic_DNA"/>
</dbReference>
<name>A0ABY6UR20_BIOOC</name>